<name>A0A0B2V2Q0_TOXCA</name>
<dbReference type="PANTHER" id="PTHR34493">
    <property type="entry name" value="PROTEIN CBG13422-RELATED"/>
    <property type="match status" value="1"/>
</dbReference>
<evidence type="ECO:0000313" key="2">
    <source>
        <dbReference type="EMBL" id="KHN75290.1"/>
    </source>
</evidence>
<evidence type="ECO:0000313" key="3">
    <source>
        <dbReference type="Proteomes" id="UP000031036"/>
    </source>
</evidence>
<dbReference type="Pfam" id="PF25096">
    <property type="entry name" value="DUF7808"/>
    <property type="match status" value="1"/>
</dbReference>
<evidence type="ECO:0000259" key="1">
    <source>
        <dbReference type="Pfam" id="PF25096"/>
    </source>
</evidence>
<dbReference type="PANTHER" id="PTHR34493:SF2">
    <property type="entry name" value="SECRETED PROTEIN"/>
    <property type="match status" value="1"/>
</dbReference>
<comment type="caution">
    <text evidence="2">The sequence shown here is derived from an EMBL/GenBank/DDBJ whole genome shotgun (WGS) entry which is preliminary data.</text>
</comment>
<organism evidence="2 3">
    <name type="scientific">Toxocara canis</name>
    <name type="common">Canine roundworm</name>
    <dbReference type="NCBI Taxonomy" id="6265"/>
    <lineage>
        <taxon>Eukaryota</taxon>
        <taxon>Metazoa</taxon>
        <taxon>Ecdysozoa</taxon>
        <taxon>Nematoda</taxon>
        <taxon>Chromadorea</taxon>
        <taxon>Rhabditida</taxon>
        <taxon>Spirurina</taxon>
        <taxon>Ascaridomorpha</taxon>
        <taxon>Ascaridoidea</taxon>
        <taxon>Toxocaridae</taxon>
        <taxon>Toxocara</taxon>
    </lineage>
</organism>
<dbReference type="AlphaFoldDB" id="A0A0B2V2Q0"/>
<keyword evidence="3" id="KW-1185">Reference proteome</keyword>
<dbReference type="InterPro" id="IPR056710">
    <property type="entry name" value="DUF7808"/>
</dbReference>
<feature type="domain" description="DUF7808" evidence="1">
    <location>
        <begin position="76"/>
        <end position="207"/>
    </location>
</feature>
<sequence length="220" mass="25442">MEIASKGRGEGGLDVTSSPGRGWKFTQFECVEGEGELNLVGLRRMEIPVVVLLSFVARNVFANDPEDKVDYTKFVRWERRTLICRNRNVSNFTHLPADCRLKIGTDEREVSTKCFEEKFKQSSRDGRASFEPTTKRTLCDIKCAGADRDSVISKIPNAQYACVRWYNYNTLKRDEQWFMWRSGECRNLDITLEVHCGFPRGEEKSKSLRRNFQFSTNLTL</sequence>
<accession>A0A0B2V2Q0</accession>
<protein>
    <recommendedName>
        <fullName evidence="1">DUF7808 domain-containing protein</fullName>
    </recommendedName>
</protein>
<dbReference type="OrthoDB" id="5822829at2759"/>
<proteinExistence type="predicted"/>
<dbReference type="Proteomes" id="UP000031036">
    <property type="component" value="Unassembled WGS sequence"/>
</dbReference>
<reference evidence="2 3" key="1">
    <citation type="submission" date="2014-11" db="EMBL/GenBank/DDBJ databases">
        <title>Genetic blueprint of the zoonotic pathogen Toxocara canis.</title>
        <authorList>
            <person name="Zhu X.-Q."/>
            <person name="Korhonen P.K."/>
            <person name="Cai H."/>
            <person name="Young N.D."/>
            <person name="Nejsum P."/>
            <person name="von Samson-Himmelstjerna G."/>
            <person name="Boag P.R."/>
            <person name="Tan P."/>
            <person name="Li Q."/>
            <person name="Min J."/>
            <person name="Yang Y."/>
            <person name="Wang X."/>
            <person name="Fang X."/>
            <person name="Hall R.S."/>
            <person name="Hofmann A."/>
            <person name="Sternberg P.W."/>
            <person name="Jex A.R."/>
            <person name="Gasser R.B."/>
        </authorList>
    </citation>
    <scope>NUCLEOTIDE SEQUENCE [LARGE SCALE GENOMIC DNA]</scope>
    <source>
        <strain evidence="2">PN_DK_2014</strain>
    </source>
</reference>
<dbReference type="EMBL" id="JPKZ01002765">
    <property type="protein sequence ID" value="KHN75290.1"/>
    <property type="molecule type" value="Genomic_DNA"/>
</dbReference>
<gene>
    <name evidence="2" type="ORF">Tcan_13376</name>
</gene>